<reference evidence="2" key="2">
    <citation type="submission" date="2020-10" db="EMBL/GenBank/DDBJ databases">
        <authorList>
            <person name="Chmielowska C.A."/>
            <person name="Korsak D."/>
            <person name="Bartosik D."/>
        </authorList>
    </citation>
    <scope>NUCLEOTIDE SEQUENCE</scope>
    <source>
        <strain evidence="2">Sr12</strain>
        <plasmid evidence="2">pLIS4</plasmid>
    </source>
</reference>
<feature type="transmembrane region" description="Helical" evidence="1">
    <location>
        <begin position="76"/>
        <end position="99"/>
    </location>
</feature>
<proteinExistence type="predicted"/>
<keyword evidence="1" id="KW-0472">Membrane</keyword>
<reference evidence="2" key="1">
    <citation type="journal article" date="2020" name="Int. J. Mol. Sci.">
        <title>Genetic Carriers and Genomic Distribution of cadA6-A Novel Variant of a Cadmium Resistance Determinant Identified in Listeria spp.</title>
        <authorList>
            <person name="Chmielowska C."/>
            <person name="Korsak D."/>
            <person name="Szmulkowska B."/>
            <person name="Krop A."/>
            <person name="Lipka K."/>
            <person name="Krupinska M."/>
            <person name="Bartosik D."/>
        </authorList>
    </citation>
    <scope>NUCLEOTIDE SEQUENCE</scope>
    <source>
        <strain evidence="2">Sr12</strain>
    </source>
</reference>
<accession>A0A7T0Q8F4</accession>
<dbReference type="EMBL" id="MW124301">
    <property type="protein sequence ID" value="QPL19425.1"/>
    <property type="molecule type" value="Genomic_DNA"/>
</dbReference>
<dbReference type="AlphaFoldDB" id="A0A7T0Q8F4"/>
<gene>
    <name evidence="2" type="ORF">pLIS400451c</name>
</gene>
<organism evidence="2">
    <name type="scientific">Listeria seeligeri</name>
    <dbReference type="NCBI Taxonomy" id="1640"/>
    <lineage>
        <taxon>Bacteria</taxon>
        <taxon>Bacillati</taxon>
        <taxon>Bacillota</taxon>
        <taxon>Bacilli</taxon>
        <taxon>Bacillales</taxon>
        <taxon>Listeriaceae</taxon>
        <taxon>Listeria</taxon>
    </lineage>
</organism>
<feature type="transmembrane region" description="Helical" evidence="1">
    <location>
        <begin position="48"/>
        <end position="70"/>
    </location>
</feature>
<keyword evidence="1" id="KW-0812">Transmembrane</keyword>
<evidence type="ECO:0000256" key="1">
    <source>
        <dbReference type="SAM" id="Phobius"/>
    </source>
</evidence>
<protein>
    <submittedName>
        <fullName evidence="2">Uncharacterized protein</fullName>
    </submittedName>
</protein>
<keyword evidence="2" id="KW-0614">Plasmid</keyword>
<evidence type="ECO:0000313" key="2">
    <source>
        <dbReference type="EMBL" id="QPL19425.1"/>
    </source>
</evidence>
<sequence length="109" mass="12970">MNNLKEISCYTKLDSLYAYVRVSEGCRKRTSQKEGCRIDKEKVKYQTLLEWTLFVNFSQYILFVLLYNIALDNSMSLFRVNAISLVVFFLNLFIQYILLTNKIFQKDNK</sequence>
<name>A0A7T0Q8F4_LISSE</name>
<keyword evidence="1" id="KW-1133">Transmembrane helix</keyword>
<geneLocation type="plasmid" evidence="2">
    <name>pLIS4</name>
</geneLocation>